<reference evidence="2" key="1">
    <citation type="journal article" date="2024" name="Proc. Natl. Acad. Sci. U.S.A.">
        <title>Extraordinary preservation of gene collinearity over three hundred million years revealed in homosporous lycophytes.</title>
        <authorList>
            <person name="Li C."/>
            <person name="Wickell D."/>
            <person name="Kuo L.Y."/>
            <person name="Chen X."/>
            <person name="Nie B."/>
            <person name="Liao X."/>
            <person name="Peng D."/>
            <person name="Ji J."/>
            <person name="Jenkins J."/>
            <person name="Williams M."/>
            <person name="Shu S."/>
            <person name="Plott C."/>
            <person name="Barry K."/>
            <person name="Rajasekar S."/>
            <person name="Grimwood J."/>
            <person name="Han X."/>
            <person name="Sun S."/>
            <person name="Hou Z."/>
            <person name="He W."/>
            <person name="Dai G."/>
            <person name="Sun C."/>
            <person name="Schmutz J."/>
            <person name="Leebens-Mack J.H."/>
            <person name="Li F.W."/>
            <person name="Wang L."/>
        </authorList>
    </citation>
    <scope>NUCLEOTIDE SEQUENCE [LARGE SCALE GENOMIC DNA]</scope>
    <source>
        <strain evidence="2">cv. PW_Plant_1</strain>
    </source>
</reference>
<comment type="caution">
    <text evidence="1">The sequence shown here is derived from an EMBL/GenBank/DDBJ whole genome shotgun (WGS) entry which is preliminary data.</text>
</comment>
<accession>A0ACC2E8B9</accession>
<protein>
    <submittedName>
        <fullName evidence="1">Uncharacterized protein</fullName>
    </submittedName>
</protein>
<name>A0ACC2E8B9_DIPCM</name>
<dbReference type="EMBL" id="CM055094">
    <property type="protein sequence ID" value="KAJ7562657.1"/>
    <property type="molecule type" value="Genomic_DNA"/>
</dbReference>
<evidence type="ECO:0000313" key="2">
    <source>
        <dbReference type="Proteomes" id="UP001162992"/>
    </source>
</evidence>
<dbReference type="Proteomes" id="UP001162992">
    <property type="component" value="Chromosome 3"/>
</dbReference>
<proteinExistence type="predicted"/>
<evidence type="ECO:0000313" key="1">
    <source>
        <dbReference type="EMBL" id="KAJ7562657.1"/>
    </source>
</evidence>
<gene>
    <name evidence="1" type="ORF">O6H91_03G079100</name>
</gene>
<sequence>MASITADEVLSLLTERGVAFKRYEHPPVSTVEEQVEYCNVGGKGFSKNLLLKDKKGRIYLISALTTTTIDLKILSQRLGLGKGGLRFAPDEVVQAVLQVSSRCVAPFALMNESSRQVALLLDKNFQTVPHIFFHPLTSNMTISIEPSGLDAFLQSIKRTPSYVDLEAVVAVGKDQPPDLAAHVPVDAHLANDPKDISEVLKSNSEQLPVKKAEATLKGNLTMGLQSKDKAGAKNSYTTINEVNIADVQSLVSNMLRKTVSAVISEISVNTKGEHLNDIESDVARAVSRRLSPEFEGLVVMFKNTAYTQGFFAGIGSKSLDR</sequence>
<keyword evidence="2" id="KW-1185">Reference proteome</keyword>
<organism evidence="1 2">
    <name type="scientific">Diphasiastrum complanatum</name>
    <name type="common">Issler's clubmoss</name>
    <name type="synonym">Lycopodium complanatum</name>
    <dbReference type="NCBI Taxonomy" id="34168"/>
    <lineage>
        <taxon>Eukaryota</taxon>
        <taxon>Viridiplantae</taxon>
        <taxon>Streptophyta</taxon>
        <taxon>Embryophyta</taxon>
        <taxon>Tracheophyta</taxon>
        <taxon>Lycopodiopsida</taxon>
        <taxon>Lycopodiales</taxon>
        <taxon>Lycopodiaceae</taxon>
        <taxon>Lycopodioideae</taxon>
        <taxon>Diphasiastrum</taxon>
    </lineage>
</organism>